<keyword evidence="17" id="KW-1185">Reference proteome</keyword>
<evidence type="ECO:0000256" key="1">
    <source>
        <dbReference type="ARBA" id="ARBA00003330"/>
    </source>
</evidence>
<dbReference type="InterPro" id="IPR024706">
    <property type="entry name" value="Peroxiredoxin_AhpC-typ"/>
</dbReference>
<keyword evidence="6" id="KW-0560">Oxidoreductase</keyword>
<keyword evidence="7" id="KW-1015">Disulfide bond</keyword>
<evidence type="ECO:0000256" key="5">
    <source>
        <dbReference type="ARBA" id="ARBA00022862"/>
    </source>
</evidence>
<evidence type="ECO:0000259" key="15">
    <source>
        <dbReference type="PROSITE" id="PS51352"/>
    </source>
</evidence>
<dbReference type="OrthoDB" id="9812811at2"/>
<feature type="signal peptide" evidence="14">
    <location>
        <begin position="1"/>
        <end position="23"/>
    </location>
</feature>
<dbReference type="InterPro" id="IPR000866">
    <property type="entry name" value="AhpC/TSA"/>
</dbReference>
<evidence type="ECO:0000256" key="4">
    <source>
        <dbReference type="ARBA" id="ARBA00022559"/>
    </source>
</evidence>
<dbReference type="SUPFAM" id="SSF52833">
    <property type="entry name" value="Thioredoxin-like"/>
    <property type="match status" value="1"/>
</dbReference>
<dbReference type="Proteomes" id="UP000243807">
    <property type="component" value="Chromosome"/>
</dbReference>
<comment type="subunit">
    <text evidence="2">Monomer.</text>
</comment>
<dbReference type="GO" id="GO:0008379">
    <property type="term" value="F:thioredoxin peroxidase activity"/>
    <property type="evidence" value="ECO:0007669"/>
    <property type="project" value="TreeGrafter"/>
</dbReference>
<protein>
    <recommendedName>
        <fullName evidence="3">thioredoxin-dependent peroxiredoxin</fullName>
        <ecNumber evidence="3">1.11.1.24</ecNumber>
    </recommendedName>
    <alternativeName>
        <fullName evidence="9">Thioredoxin peroxidase</fullName>
    </alternativeName>
    <alternativeName>
        <fullName evidence="11">Thioredoxin-dependent peroxiredoxin Bcp</fullName>
    </alternativeName>
</protein>
<dbReference type="CDD" id="cd03017">
    <property type="entry name" value="PRX_BCP"/>
    <property type="match status" value="1"/>
</dbReference>
<dbReference type="GO" id="GO:0005737">
    <property type="term" value="C:cytoplasm"/>
    <property type="evidence" value="ECO:0007669"/>
    <property type="project" value="TreeGrafter"/>
</dbReference>
<dbReference type="InterPro" id="IPR013766">
    <property type="entry name" value="Thioredoxin_domain"/>
</dbReference>
<dbReference type="InterPro" id="IPR036249">
    <property type="entry name" value="Thioredoxin-like_sf"/>
</dbReference>
<dbReference type="RefSeq" id="WP_076836498.1">
    <property type="nucleotide sequence ID" value="NZ_CP019434.1"/>
</dbReference>
<dbReference type="Pfam" id="PF00578">
    <property type="entry name" value="AhpC-TSA"/>
    <property type="match status" value="1"/>
</dbReference>
<dbReference type="KEGG" id="afy:BW247_06870"/>
<feature type="active site" description="Cysteine sulfenic acid (-SOH) intermediate; for peroxidase activity" evidence="13">
    <location>
        <position position="69"/>
    </location>
</feature>
<dbReference type="Gene3D" id="3.40.30.10">
    <property type="entry name" value="Glutaredoxin"/>
    <property type="match status" value="1"/>
</dbReference>
<name>A0A1P8UGC0_9GAMM</name>
<comment type="catalytic activity">
    <reaction evidence="12">
        <text>a hydroperoxide + [thioredoxin]-dithiol = an alcohol + [thioredoxin]-disulfide + H2O</text>
        <dbReference type="Rhea" id="RHEA:62620"/>
        <dbReference type="Rhea" id="RHEA-COMP:10698"/>
        <dbReference type="Rhea" id="RHEA-COMP:10700"/>
        <dbReference type="ChEBI" id="CHEBI:15377"/>
        <dbReference type="ChEBI" id="CHEBI:29950"/>
        <dbReference type="ChEBI" id="CHEBI:30879"/>
        <dbReference type="ChEBI" id="CHEBI:35924"/>
        <dbReference type="ChEBI" id="CHEBI:50058"/>
        <dbReference type="EC" id="1.11.1.24"/>
    </reaction>
</comment>
<evidence type="ECO:0000256" key="2">
    <source>
        <dbReference type="ARBA" id="ARBA00011245"/>
    </source>
</evidence>
<evidence type="ECO:0000256" key="9">
    <source>
        <dbReference type="ARBA" id="ARBA00032824"/>
    </source>
</evidence>
<dbReference type="PANTHER" id="PTHR42801">
    <property type="entry name" value="THIOREDOXIN-DEPENDENT PEROXIDE REDUCTASE"/>
    <property type="match status" value="1"/>
</dbReference>
<accession>A0A1P8UGC0</accession>
<reference evidence="16 17" key="1">
    <citation type="submission" date="2017-01" db="EMBL/GenBank/DDBJ databases">
        <title>Draft sequence of Acidihalobacter ferrooxidans strain DSM 14175 (strain V8).</title>
        <authorList>
            <person name="Khaleque H.N."/>
            <person name="Ramsay J.P."/>
            <person name="Murphy R.J.T."/>
            <person name="Kaksonen A.H."/>
            <person name="Boxall N.J."/>
            <person name="Watkin E.L.J."/>
        </authorList>
    </citation>
    <scope>NUCLEOTIDE SEQUENCE [LARGE SCALE GENOMIC DNA]</scope>
    <source>
        <strain evidence="16 17">V8</strain>
    </source>
</reference>
<evidence type="ECO:0000256" key="13">
    <source>
        <dbReference type="PIRSR" id="PIRSR000239-1"/>
    </source>
</evidence>
<evidence type="ECO:0000313" key="16">
    <source>
        <dbReference type="EMBL" id="APZ42850.1"/>
    </source>
</evidence>
<keyword evidence="8" id="KW-0676">Redox-active center</keyword>
<evidence type="ECO:0000256" key="3">
    <source>
        <dbReference type="ARBA" id="ARBA00013017"/>
    </source>
</evidence>
<dbReference type="AlphaFoldDB" id="A0A1P8UGC0"/>
<evidence type="ECO:0000256" key="12">
    <source>
        <dbReference type="ARBA" id="ARBA00049091"/>
    </source>
</evidence>
<dbReference type="STRING" id="1765967.BW247_06870"/>
<dbReference type="PROSITE" id="PS51352">
    <property type="entry name" value="THIOREDOXIN_2"/>
    <property type="match status" value="1"/>
</dbReference>
<keyword evidence="14" id="KW-0732">Signal</keyword>
<evidence type="ECO:0000313" key="17">
    <source>
        <dbReference type="Proteomes" id="UP000243807"/>
    </source>
</evidence>
<evidence type="ECO:0000256" key="10">
    <source>
        <dbReference type="ARBA" id="ARBA00038489"/>
    </source>
</evidence>
<sequence length="180" mass="20063">MIRLLRSLITLATLSVLPFGASAATRLAVGQPAPDFALPNQDNKITTLADYHGKWLVLYFYPKDFTPGCTTEAQHFRDVVPDIQKLGASVVGISEDSVENHVKFIAKYHLNYTLLADDNGKVAAAYHSLYNLFGIMKFAKRHTFIIDPQGRIAAMYMDVNPARNPQEILTRLKELMPVGN</sequence>
<dbReference type="InterPro" id="IPR050924">
    <property type="entry name" value="Peroxiredoxin_BCP/PrxQ"/>
</dbReference>
<organism evidence="16 17">
    <name type="scientific">Acidihalobacter ferrooxydans</name>
    <dbReference type="NCBI Taxonomy" id="1765967"/>
    <lineage>
        <taxon>Bacteria</taxon>
        <taxon>Pseudomonadati</taxon>
        <taxon>Pseudomonadota</taxon>
        <taxon>Gammaproteobacteria</taxon>
        <taxon>Chromatiales</taxon>
        <taxon>Ectothiorhodospiraceae</taxon>
        <taxon>Acidihalobacter</taxon>
    </lineage>
</organism>
<dbReference type="PIRSF" id="PIRSF000239">
    <property type="entry name" value="AHPC"/>
    <property type="match status" value="1"/>
</dbReference>
<comment type="function">
    <text evidence="1">Thiol-specific peroxidase that catalyzes the reduction of hydrogen peroxide and organic hydroperoxides to water and alcohols, respectively. Plays a role in cell protection against oxidative stress by detoxifying peroxides and as sensor of hydrogen peroxide-mediated signaling events.</text>
</comment>
<dbReference type="GO" id="GO:0034599">
    <property type="term" value="P:cellular response to oxidative stress"/>
    <property type="evidence" value="ECO:0007669"/>
    <property type="project" value="TreeGrafter"/>
</dbReference>
<keyword evidence="5" id="KW-0049">Antioxidant</keyword>
<evidence type="ECO:0000256" key="14">
    <source>
        <dbReference type="SAM" id="SignalP"/>
    </source>
</evidence>
<dbReference type="EC" id="1.11.1.24" evidence="3"/>
<evidence type="ECO:0000256" key="8">
    <source>
        <dbReference type="ARBA" id="ARBA00023284"/>
    </source>
</evidence>
<comment type="similarity">
    <text evidence="10">Belongs to the peroxiredoxin family. BCP/PrxQ subfamily.</text>
</comment>
<feature type="domain" description="Thioredoxin" evidence="15">
    <location>
        <begin position="27"/>
        <end position="177"/>
    </location>
</feature>
<evidence type="ECO:0000256" key="11">
    <source>
        <dbReference type="ARBA" id="ARBA00042639"/>
    </source>
</evidence>
<proteinExistence type="inferred from homology"/>
<dbReference type="GO" id="GO:0045454">
    <property type="term" value="P:cell redox homeostasis"/>
    <property type="evidence" value="ECO:0007669"/>
    <property type="project" value="TreeGrafter"/>
</dbReference>
<dbReference type="PANTHER" id="PTHR42801:SF4">
    <property type="entry name" value="AHPC_TSA FAMILY PROTEIN"/>
    <property type="match status" value="1"/>
</dbReference>
<dbReference type="EMBL" id="CP019434">
    <property type="protein sequence ID" value="APZ42850.1"/>
    <property type="molecule type" value="Genomic_DNA"/>
</dbReference>
<keyword evidence="4" id="KW-0575">Peroxidase</keyword>
<evidence type="ECO:0000256" key="6">
    <source>
        <dbReference type="ARBA" id="ARBA00023002"/>
    </source>
</evidence>
<evidence type="ECO:0000256" key="7">
    <source>
        <dbReference type="ARBA" id="ARBA00023157"/>
    </source>
</evidence>
<feature type="chain" id="PRO_5012636850" description="thioredoxin-dependent peroxiredoxin" evidence="14">
    <location>
        <begin position="24"/>
        <end position="180"/>
    </location>
</feature>
<dbReference type="FunFam" id="3.40.30.10:FF:000007">
    <property type="entry name" value="Thioredoxin-dependent thiol peroxidase"/>
    <property type="match status" value="1"/>
</dbReference>
<gene>
    <name evidence="16" type="ORF">BW247_06870</name>
</gene>